<feature type="transmembrane region" description="Helical" evidence="2">
    <location>
        <begin position="768"/>
        <end position="797"/>
    </location>
</feature>
<feature type="region of interest" description="Disordered" evidence="1">
    <location>
        <begin position="9"/>
        <end position="34"/>
    </location>
</feature>
<keyword evidence="2" id="KW-1133">Transmembrane helix</keyword>
<comment type="caution">
    <text evidence="3">The sequence shown here is derived from an EMBL/GenBank/DDBJ whole genome shotgun (WGS) entry which is preliminary data.</text>
</comment>
<keyword evidence="4" id="KW-1185">Reference proteome</keyword>
<gene>
    <name evidence="3" type="ORF">HNR30_009189</name>
</gene>
<organism evidence="3 4">
    <name type="scientific">Nonomuraea soli</name>
    <dbReference type="NCBI Taxonomy" id="1032476"/>
    <lineage>
        <taxon>Bacteria</taxon>
        <taxon>Bacillati</taxon>
        <taxon>Actinomycetota</taxon>
        <taxon>Actinomycetes</taxon>
        <taxon>Streptosporangiales</taxon>
        <taxon>Streptosporangiaceae</taxon>
        <taxon>Nonomuraea</taxon>
    </lineage>
</organism>
<name>A0A7W0CV98_9ACTN</name>
<dbReference type="RefSeq" id="WP_181616459.1">
    <property type="nucleotide sequence ID" value="NZ_BAABAM010000015.1"/>
</dbReference>
<evidence type="ECO:0000256" key="2">
    <source>
        <dbReference type="SAM" id="Phobius"/>
    </source>
</evidence>
<proteinExistence type="predicted"/>
<evidence type="ECO:0000313" key="3">
    <source>
        <dbReference type="EMBL" id="MBA2897783.1"/>
    </source>
</evidence>
<evidence type="ECO:0008006" key="5">
    <source>
        <dbReference type="Google" id="ProtNLM"/>
    </source>
</evidence>
<feature type="transmembrane region" description="Helical" evidence="2">
    <location>
        <begin position="661"/>
        <end position="684"/>
    </location>
</feature>
<keyword evidence="2" id="KW-0812">Transmembrane</keyword>
<feature type="transmembrane region" description="Helical" evidence="2">
    <location>
        <begin position="557"/>
        <end position="578"/>
    </location>
</feature>
<evidence type="ECO:0000313" key="4">
    <source>
        <dbReference type="Proteomes" id="UP000530928"/>
    </source>
</evidence>
<dbReference type="EMBL" id="JACDUR010000013">
    <property type="protein sequence ID" value="MBA2897783.1"/>
    <property type="molecule type" value="Genomic_DNA"/>
</dbReference>
<dbReference type="AlphaFoldDB" id="A0A7W0CV98"/>
<accession>A0A7W0CV98</accession>
<sequence>MGEWVAMMAGKNRDGSSAGGSRTKGLPRPDPSQAEPGLHLWAGLICRIYDELYDRNNPTARLGLNELAQKTTYSPPRLSAVFNGKTPFDWVLCERIVKALDGRPAQWKHRWQEVDDLYRQGKTLGTWAPLPGMDDDGDPAQTQDDVRDWDHPSWRVWRRPLRVARDLLVTPWRALSRRRRLAERARRRHVFLQLVRARAVALLGAYEEGRPLPAHFAKRATRPGEEPRPYPDGTTVTQVFEDCAENLLLISSPGLGKTTQLALLAEELVQRALAAEPDQEAVVPILVSLSSYHGQPFEEWLVGEISTAYDIAPAVVRVLLAGTHPRAAGRRQDTDDVLLLFDGLDDVRDQEHRRECARQLIGFRRRCVGMVLTCRSRDRRLAETISGLYTVIIDQPTEQDVRWYLTTADSALLDVREALETDNSLWGLLRSPLMLYIIGRTYAGRRAVELRQHGTIQERQGRIFDAYIDRMLYEHRTGRYSAEQIITWLTWLARTLTARGEQAFYLDRLDESWAPSRSTIMLRVVHKWVFQYSVFGLALIWLTIAHTLGVFTVSDPLATAKAVGLSAGMLIFFTIFAYRKVKPTNARTNAVALAVLLATSAPSDFLGGDGRVFQLLMVAIMFAQVFVTDGLLLTNRSPVEELKWTWRPRLRGLTGAGEPTYALIGIAIGLASVALFGWFIVTAFELLTPDSSSNPILITVALAIGLLYLFVADHFEPSLQDVRDRPNEGIRRSFKYACIIGSCSGIAMGMIYVALVRLALPDIPWRSAWLLGVLLAVVCGWSHGYRFGGVACVYHWAVRMSLVRSKIIPLDYLRFLHEAEQRILIRRIGNGFVFPHRLLLEHMAISPEALLERLQRHSAVPGDDAPMRGQE</sequence>
<evidence type="ECO:0000256" key="1">
    <source>
        <dbReference type="SAM" id="MobiDB-lite"/>
    </source>
</evidence>
<dbReference type="SUPFAM" id="SSF52540">
    <property type="entry name" value="P-loop containing nucleoside triphosphate hydrolases"/>
    <property type="match status" value="1"/>
</dbReference>
<keyword evidence="2" id="KW-0472">Membrane</keyword>
<dbReference type="Gene3D" id="3.40.50.300">
    <property type="entry name" value="P-loop containing nucleotide triphosphate hydrolases"/>
    <property type="match status" value="1"/>
</dbReference>
<reference evidence="3 4" key="1">
    <citation type="submission" date="2020-07" db="EMBL/GenBank/DDBJ databases">
        <title>Genomic Encyclopedia of Type Strains, Phase IV (KMG-IV): sequencing the most valuable type-strain genomes for metagenomic binning, comparative biology and taxonomic classification.</title>
        <authorList>
            <person name="Goeker M."/>
        </authorList>
    </citation>
    <scope>NUCLEOTIDE SEQUENCE [LARGE SCALE GENOMIC DNA]</scope>
    <source>
        <strain evidence="3 4">DSM 45533</strain>
    </source>
</reference>
<feature type="transmembrane region" description="Helical" evidence="2">
    <location>
        <begin position="612"/>
        <end position="633"/>
    </location>
</feature>
<protein>
    <recommendedName>
        <fullName evidence="5">NACHT domain-containing protein</fullName>
    </recommendedName>
</protein>
<feature type="transmembrane region" description="Helical" evidence="2">
    <location>
        <begin position="736"/>
        <end position="756"/>
    </location>
</feature>
<dbReference type="Proteomes" id="UP000530928">
    <property type="component" value="Unassembled WGS sequence"/>
</dbReference>
<feature type="transmembrane region" description="Helical" evidence="2">
    <location>
        <begin position="529"/>
        <end position="551"/>
    </location>
</feature>
<dbReference type="InterPro" id="IPR027417">
    <property type="entry name" value="P-loop_NTPase"/>
</dbReference>
<feature type="transmembrane region" description="Helical" evidence="2">
    <location>
        <begin position="696"/>
        <end position="715"/>
    </location>
</feature>